<sequence>MSIEASLPRFLTLLTSLFQALASDTGGFSSTVGAPLKLEVLSTLLKSPLLRQTTSGTSGILTAGLLLMLRLVQFIFAFVTNSQSEFSPSSAEDYLCQLLRTSLATLLRFNSTPVSRRLVYRILAEVQQRSNQRLSNRTIKVGSTPHPLNCVTIN</sequence>
<feature type="chain" id="PRO_5018017079" description="Mon2/Sec7/BIG1-like HUS domain-containing protein" evidence="1">
    <location>
        <begin position="23"/>
        <end position="154"/>
    </location>
</feature>
<evidence type="ECO:0008006" key="4">
    <source>
        <dbReference type="Google" id="ProtNLM"/>
    </source>
</evidence>
<protein>
    <recommendedName>
        <fullName evidence="4">Mon2/Sec7/BIG1-like HUS domain-containing protein</fullName>
    </recommendedName>
</protein>
<organism evidence="2 3">
    <name type="scientific">Dibothriocephalus latus</name>
    <name type="common">Fish tapeworm</name>
    <name type="synonym">Diphyllobothrium latum</name>
    <dbReference type="NCBI Taxonomy" id="60516"/>
    <lineage>
        <taxon>Eukaryota</taxon>
        <taxon>Metazoa</taxon>
        <taxon>Spiralia</taxon>
        <taxon>Lophotrochozoa</taxon>
        <taxon>Platyhelminthes</taxon>
        <taxon>Cestoda</taxon>
        <taxon>Eucestoda</taxon>
        <taxon>Diphyllobothriidea</taxon>
        <taxon>Diphyllobothriidae</taxon>
        <taxon>Dibothriocephalus</taxon>
    </lineage>
</organism>
<evidence type="ECO:0000313" key="3">
    <source>
        <dbReference type="Proteomes" id="UP000281553"/>
    </source>
</evidence>
<evidence type="ECO:0000313" key="2">
    <source>
        <dbReference type="EMBL" id="VDN36940.1"/>
    </source>
</evidence>
<feature type="signal peptide" evidence="1">
    <location>
        <begin position="1"/>
        <end position="22"/>
    </location>
</feature>
<gene>
    <name evidence="2" type="ORF">DILT_LOCUS17180</name>
</gene>
<name>A0A3P7NA69_DIBLA</name>
<evidence type="ECO:0000256" key="1">
    <source>
        <dbReference type="SAM" id="SignalP"/>
    </source>
</evidence>
<keyword evidence="3" id="KW-1185">Reference proteome</keyword>
<dbReference type="AlphaFoldDB" id="A0A3P7NA69"/>
<dbReference type="EMBL" id="UYRU01089885">
    <property type="protein sequence ID" value="VDN36940.1"/>
    <property type="molecule type" value="Genomic_DNA"/>
</dbReference>
<keyword evidence="1" id="KW-0732">Signal</keyword>
<accession>A0A3P7NA69</accession>
<proteinExistence type="predicted"/>
<dbReference type="Proteomes" id="UP000281553">
    <property type="component" value="Unassembled WGS sequence"/>
</dbReference>
<reference evidence="2 3" key="1">
    <citation type="submission" date="2018-11" db="EMBL/GenBank/DDBJ databases">
        <authorList>
            <consortium name="Pathogen Informatics"/>
        </authorList>
    </citation>
    <scope>NUCLEOTIDE SEQUENCE [LARGE SCALE GENOMIC DNA]</scope>
</reference>